<comment type="caution">
    <text evidence="2">The sequence shown here is derived from an EMBL/GenBank/DDBJ whole genome shotgun (WGS) entry which is preliminary data.</text>
</comment>
<organism evidence="2 3">
    <name type="scientific">Portunus trituberculatus</name>
    <name type="common">Swimming crab</name>
    <name type="synonym">Neptunus trituberculatus</name>
    <dbReference type="NCBI Taxonomy" id="210409"/>
    <lineage>
        <taxon>Eukaryota</taxon>
        <taxon>Metazoa</taxon>
        <taxon>Ecdysozoa</taxon>
        <taxon>Arthropoda</taxon>
        <taxon>Crustacea</taxon>
        <taxon>Multicrustacea</taxon>
        <taxon>Malacostraca</taxon>
        <taxon>Eumalacostraca</taxon>
        <taxon>Eucarida</taxon>
        <taxon>Decapoda</taxon>
        <taxon>Pleocyemata</taxon>
        <taxon>Brachyura</taxon>
        <taxon>Eubrachyura</taxon>
        <taxon>Portunoidea</taxon>
        <taxon>Portunidae</taxon>
        <taxon>Portuninae</taxon>
        <taxon>Portunus</taxon>
    </lineage>
</organism>
<protein>
    <submittedName>
        <fullName evidence="2">Uncharacterized protein</fullName>
    </submittedName>
</protein>
<dbReference type="AlphaFoldDB" id="A0A5B7JTW8"/>
<evidence type="ECO:0000313" key="3">
    <source>
        <dbReference type="Proteomes" id="UP000324222"/>
    </source>
</evidence>
<feature type="compositionally biased region" description="Basic and acidic residues" evidence="1">
    <location>
        <begin position="16"/>
        <end position="35"/>
    </location>
</feature>
<evidence type="ECO:0000256" key="1">
    <source>
        <dbReference type="SAM" id="MobiDB-lite"/>
    </source>
</evidence>
<proteinExistence type="predicted"/>
<reference evidence="2 3" key="1">
    <citation type="submission" date="2019-05" db="EMBL/GenBank/DDBJ databases">
        <title>Another draft genome of Portunus trituberculatus and its Hox gene families provides insights of decapod evolution.</title>
        <authorList>
            <person name="Jeong J.-H."/>
            <person name="Song I."/>
            <person name="Kim S."/>
            <person name="Choi T."/>
            <person name="Kim D."/>
            <person name="Ryu S."/>
            <person name="Kim W."/>
        </authorList>
    </citation>
    <scope>NUCLEOTIDE SEQUENCE [LARGE SCALE GENOMIC DNA]</scope>
    <source>
        <tissue evidence="2">Muscle</tissue>
    </source>
</reference>
<gene>
    <name evidence="2" type="ORF">E2C01_091000</name>
</gene>
<keyword evidence="3" id="KW-1185">Reference proteome</keyword>
<evidence type="ECO:0000313" key="2">
    <source>
        <dbReference type="EMBL" id="MPC95774.1"/>
    </source>
</evidence>
<feature type="region of interest" description="Disordered" evidence="1">
    <location>
        <begin position="1"/>
        <end position="63"/>
    </location>
</feature>
<sequence length="63" mass="6660">MSVRSVKDPFQFPQRLVEEEHGRGDVSSDSSERSGGEGMGNGGEGGAGYRGSRMISSKPDNEA</sequence>
<dbReference type="EMBL" id="VSRR010103471">
    <property type="protein sequence ID" value="MPC95774.1"/>
    <property type="molecule type" value="Genomic_DNA"/>
</dbReference>
<accession>A0A5B7JTW8</accession>
<feature type="compositionally biased region" description="Gly residues" evidence="1">
    <location>
        <begin position="36"/>
        <end position="49"/>
    </location>
</feature>
<dbReference type="Proteomes" id="UP000324222">
    <property type="component" value="Unassembled WGS sequence"/>
</dbReference>
<name>A0A5B7JTW8_PORTR</name>